<organism evidence="1 2">
    <name type="scientific">Jeotgalibaca ciconiae</name>
    <dbReference type="NCBI Taxonomy" id="2496265"/>
    <lineage>
        <taxon>Bacteria</taxon>
        <taxon>Bacillati</taxon>
        <taxon>Bacillota</taxon>
        <taxon>Bacilli</taxon>
        <taxon>Lactobacillales</taxon>
        <taxon>Carnobacteriaceae</taxon>
        <taxon>Jeotgalibaca</taxon>
    </lineage>
</organism>
<name>A0A3Q9BL39_9LACT</name>
<dbReference type="AlphaFoldDB" id="A0A3Q9BL39"/>
<evidence type="ECO:0000313" key="1">
    <source>
        <dbReference type="EMBL" id="AZP03761.1"/>
    </source>
</evidence>
<accession>A0A3Q9BL39</accession>
<reference evidence="2" key="1">
    <citation type="submission" date="2018-12" db="EMBL/GenBank/DDBJ databases">
        <title>Complete genome sequencing of Jeotgalibaca sp. H21T32.</title>
        <authorList>
            <person name="Bae J.-W."/>
            <person name="Lee S.-Y."/>
        </authorList>
    </citation>
    <scope>NUCLEOTIDE SEQUENCE [LARGE SCALE GENOMIC DNA]</scope>
    <source>
        <strain evidence="2">H21T32</strain>
    </source>
</reference>
<dbReference type="Proteomes" id="UP000273326">
    <property type="component" value="Chromosome"/>
</dbReference>
<evidence type="ECO:0000313" key="2">
    <source>
        <dbReference type="Proteomes" id="UP000273326"/>
    </source>
</evidence>
<gene>
    <name evidence="1" type="ORF">EJN90_03260</name>
</gene>
<dbReference type="EMBL" id="CP034465">
    <property type="protein sequence ID" value="AZP03761.1"/>
    <property type="molecule type" value="Genomic_DNA"/>
</dbReference>
<proteinExistence type="predicted"/>
<keyword evidence="2" id="KW-1185">Reference proteome</keyword>
<dbReference type="RefSeq" id="WP_126108846.1">
    <property type="nucleotide sequence ID" value="NZ_CP034465.1"/>
</dbReference>
<sequence length="61" mass="6895">MAYPVKQMFSNNVSTMGMPIEHYELAAKTSEMSGSRISETTNVAYQEGCIAEYYFFIKVQA</sequence>
<protein>
    <submittedName>
        <fullName evidence="1">Uncharacterized protein</fullName>
    </submittedName>
</protein>
<dbReference type="KEGG" id="jeh:EJN90_03260"/>